<gene>
    <name evidence="1" type="ORF">MRATA1EN3_LOCUS22164</name>
</gene>
<reference evidence="1" key="1">
    <citation type="submission" date="2023-05" db="EMBL/GenBank/DDBJ databases">
        <authorList>
            <consortium name="ELIXIR-Norway"/>
        </authorList>
    </citation>
    <scope>NUCLEOTIDE SEQUENCE</scope>
</reference>
<accession>A0ACB0FDH5</accession>
<organism evidence="1 2">
    <name type="scientific">Rangifer tarandus platyrhynchus</name>
    <name type="common">Svalbard reindeer</name>
    <dbReference type="NCBI Taxonomy" id="3082113"/>
    <lineage>
        <taxon>Eukaryota</taxon>
        <taxon>Metazoa</taxon>
        <taxon>Chordata</taxon>
        <taxon>Craniata</taxon>
        <taxon>Vertebrata</taxon>
        <taxon>Euteleostomi</taxon>
        <taxon>Mammalia</taxon>
        <taxon>Eutheria</taxon>
        <taxon>Laurasiatheria</taxon>
        <taxon>Artiodactyla</taxon>
        <taxon>Ruminantia</taxon>
        <taxon>Pecora</taxon>
        <taxon>Cervidae</taxon>
        <taxon>Odocoileinae</taxon>
        <taxon>Rangifer</taxon>
    </lineage>
</organism>
<evidence type="ECO:0000313" key="2">
    <source>
        <dbReference type="Proteomes" id="UP001162501"/>
    </source>
</evidence>
<dbReference type="Proteomes" id="UP001162501">
    <property type="component" value="Chromosome 5"/>
</dbReference>
<dbReference type="EMBL" id="OX596089">
    <property type="protein sequence ID" value="CAI9710951.1"/>
    <property type="molecule type" value="Genomic_DNA"/>
</dbReference>
<evidence type="ECO:0000313" key="1">
    <source>
        <dbReference type="EMBL" id="CAI9710951.1"/>
    </source>
</evidence>
<proteinExistence type="predicted"/>
<name>A0ACB0FDH5_RANTA</name>
<protein>
    <submittedName>
        <fullName evidence="1">Uncharacterized protein</fullName>
    </submittedName>
</protein>
<sequence length="123" mass="13406">MTQVEGRVKLLETVMMTEVKMGLEETVATALVMINVMEVMVNVMEVTRAVAVVMRASNLRFQFVTQPAARAGRRTVSSGFELSQRLEAQDLLPLRHVPGRPGTSGPDSNERPPAEEGVNAVSP</sequence>